<dbReference type="Proteomes" id="UP000677054">
    <property type="component" value="Unassembled WGS sequence"/>
</dbReference>
<dbReference type="PROSITE" id="PS51733">
    <property type="entry name" value="BPL_LPL_CATALYTIC"/>
    <property type="match status" value="1"/>
</dbReference>
<feature type="non-terminal residue" evidence="11">
    <location>
        <position position="278"/>
    </location>
</feature>
<dbReference type="InterPro" id="IPR006683">
    <property type="entry name" value="Thioestr_dom"/>
</dbReference>
<dbReference type="CDD" id="cd16444">
    <property type="entry name" value="LipB"/>
    <property type="match status" value="1"/>
</dbReference>
<dbReference type="EMBL" id="LR922657">
    <property type="protein sequence ID" value="CAD7255328.1"/>
    <property type="molecule type" value="Genomic_DNA"/>
</dbReference>
<dbReference type="PROSITE" id="PS01313">
    <property type="entry name" value="LIPB"/>
    <property type="match status" value="1"/>
</dbReference>
<dbReference type="Pfam" id="PF21948">
    <property type="entry name" value="LplA-B_cat"/>
    <property type="match status" value="1"/>
</dbReference>
<evidence type="ECO:0000256" key="5">
    <source>
        <dbReference type="ARBA" id="ARBA00022679"/>
    </source>
</evidence>
<evidence type="ECO:0000259" key="9">
    <source>
        <dbReference type="PROSITE" id="PS51733"/>
    </source>
</evidence>
<dbReference type="NCBIfam" id="NF010925">
    <property type="entry name" value="PRK14345.1"/>
    <property type="match status" value="1"/>
</dbReference>
<feature type="domain" description="BPL/LPL catalytic" evidence="9">
    <location>
        <begin position="1"/>
        <end position="172"/>
    </location>
</feature>
<evidence type="ECO:0000313" key="12">
    <source>
        <dbReference type="Proteomes" id="UP000677054"/>
    </source>
</evidence>
<keyword evidence="6" id="KW-0012">Acyltransferase</keyword>
<dbReference type="InterPro" id="IPR045864">
    <property type="entry name" value="aa-tRNA-synth_II/BPL/LPL"/>
</dbReference>
<dbReference type="GO" id="GO:0009249">
    <property type="term" value="P:protein lipoylation"/>
    <property type="evidence" value="ECO:0007669"/>
    <property type="project" value="InterPro"/>
</dbReference>
<accession>A0A7R9AJI5</accession>
<keyword evidence="5" id="KW-0808">Transferase</keyword>
<evidence type="ECO:0000256" key="1">
    <source>
        <dbReference type="ARBA" id="ARBA00004821"/>
    </source>
</evidence>
<dbReference type="SUPFAM" id="SSF55681">
    <property type="entry name" value="Class II aaRS and biotin synthetases"/>
    <property type="match status" value="1"/>
</dbReference>
<protein>
    <recommendedName>
        <fullName evidence="3">lipoyl(octanoyl) transferase</fullName>
        <ecNumber evidence="3">2.3.1.181</ecNumber>
    </recommendedName>
    <alternativeName>
        <fullName evidence="7">Lipoate-protein ligase B</fullName>
    </alternativeName>
    <alternativeName>
        <fullName evidence="8">Lipoyl/octanoyl transferase</fullName>
    </alternativeName>
</protein>
<evidence type="ECO:0000256" key="2">
    <source>
        <dbReference type="ARBA" id="ARBA00007907"/>
    </source>
</evidence>
<dbReference type="Pfam" id="PF03061">
    <property type="entry name" value="4HBT"/>
    <property type="match status" value="1"/>
</dbReference>
<feature type="non-terminal residue" evidence="11">
    <location>
        <position position="1"/>
    </location>
</feature>
<evidence type="ECO:0000256" key="6">
    <source>
        <dbReference type="ARBA" id="ARBA00023315"/>
    </source>
</evidence>
<dbReference type="Gene3D" id="3.30.930.10">
    <property type="entry name" value="Bira Bifunctional Protein, Domain 2"/>
    <property type="match status" value="1"/>
</dbReference>
<dbReference type="InterPro" id="IPR000544">
    <property type="entry name" value="Octanoyltransferase"/>
</dbReference>
<gene>
    <name evidence="11" type="ORF">DSTB1V02_LOCUS15073</name>
</gene>
<dbReference type="GO" id="GO:0033819">
    <property type="term" value="F:lipoyl(octanoyl) transferase activity"/>
    <property type="evidence" value="ECO:0007669"/>
    <property type="project" value="UniProtKB-EC"/>
</dbReference>
<dbReference type="PANTHER" id="PTHR10993">
    <property type="entry name" value="OCTANOYLTRANSFERASE"/>
    <property type="match status" value="1"/>
</dbReference>
<evidence type="ECO:0000256" key="4">
    <source>
        <dbReference type="ARBA" id="ARBA00022490"/>
    </source>
</evidence>
<dbReference type="InterPro" id="IPR029069">
    <property type="entry name" value="HotDog_dom_sf"/>
</dbReference>
<dbReference type="NCBIfam" id="TIGR00214">
    <property type="entry name" value="lipB"/>
    <property type="match status" value="1"/>
</dbReference>
<comment type="similarity">
    <text evidence="2">Belongs to the LipB family.</text>
</comment>
<organism evidence="11">
    <name type="scientific">Darwinula stevensoni</name>
    <dbReference type="NCBI Taxonomy" id="69355"/>
    <lineage>
        <taxon>Eukaryota</taxon>
        <taxon>Metazoa</taxon>
        <taxon>Ecdysozoa</taxon>
        <taxon>Arthropoda</taxon>
        <taxon>Crustacea</taxon>
        <taxon>Oligostraca</taxon>
        <taxon>Ostracoda</taxon>
        <taxon>Podocopa</taxon>
        <taxon>Podocopida</taxon>
        <taxon>Darwinulocopina</taxon>
        <taxon>Darwinuloidea</taxon>
        <taxon>Darwinulidae</taxon>
        <taxon>Darwinula</taxon>
    </lineage>
</organism>
<feature type="domain" description="HotDog ACOT-type" evidence="10">
    <location>
        <begin position="186"/>
        <end position="278"/>
    </location>
</feature>
<evidence type="ECO:0000256" key="3">
    <source>
        <dbReference type="ARBA" id="ARBA00012334"/>
    </source>
</evidence>
<dbReference type="EMBL" id="CAJPEV010023139">
    <property type="protein sequence ID" value="CAG0908338.1"/>
    <property type="molecule type" value="Genomic_DNA"/>
</dbReference>
<reference evidence="11" key="1">
    <citation type="submission" date="2020-11" db="EMBL/GenBank/DDBJ databases">
        <authorList>
            <person name="Tran Van P."/>
        </authorList>
    </citation>
    <scope>NUCLEOTIDE SEQUENCE</scope>
</reference>
<dbReference type="OrthoDB" id="19908at2759"/>
<evidence type="ECO:0000256" key="7">
    <source>
        <dbReference type="ARBA" id="ARBA00030797"/>
    </source>
</evidence>
<evidence type="ECO:0000259" key="10">
    <source>
        <dbReference type="PROSITE" id="PS51770"/>
    </source>
</evidence>
<keyword evidence="4" id="KW-0963">Cytoplasm</keyword>
<sequence>SGSIDHLLLTDAELSKGHIEFFKINRGGDITYHGPGQITGYPIFDLDEFFTDVHKYVRMIEEAIIQVLALYGLKGERIDSYTGVWLPPNETSDQYRKICAIGVHLSRWVSMHGFAFNINTDLDYFNKIIPCGIVDENKTVTSLAKELGREVPLQEVGGKLVSVFADLFEFELVIYKSFLMREKLVAESRTIMTEMIMPNDTNPMGNLMGGYLMRWMDIACAVCAARHCESQVATASVDHISFHEPIKLGDVITLTATVTRAFNTSVEIYVEVSAADIT</sequence>
<dbReference type="InterPro" id="IPR020605">
    <property type="entry name" value="Octanoyltransferase_CS"/>
</dbReference>
<evidence type="ECO:0000256" key="8">
    <source>
        <dbReference type="ARBA" id="ARBA00033331"/>
    </source>
</evidence>
<dbReference type="InterPro" id="IPR004143">
    <property type="entry name" value="BPL_LPL_catalytic"/>
</dbReference>
<dbReference type="PANTHER" id="PTHR10993:SF12">
    <property type="entry name" value="OCTANOYLTRANSFERASE"/>
    <property type="match status" value="1"/>
</dbReference>
<comment type="pathway">
    <text evidence="1">Protein modification; protein lipoylation via endogenous pathway; protein N(6)-(lipoyl)lysine from octanoyl-[acyl-carrier-protein]: step 1/2.</text>
</comment>
<keyword evidence="12" id="KW-1185">Reference proteome</keyword>
<dbReference type="PROSITE" id="PS51770">
    <property type="entry name" value="HOTDOG_ACOT"/>
    <property type="match status" value="1"/>
</dbReference>
<proteinExistence type="inferred from homology"/>
<name>A0A7R9AJI5_9CRUS</name>
<dbReference type="UniPathway" id="UPA00538">
    <property type="reaction ID" value="UER00592"/>
</dbReference>
<dbReference type="Gene3D" id="3.10.129.10">
    <property type="entry name" value="Hotdog Thioesterase"/>
    <property type="match status" value="1"/>
</dbReference>
<dbReference type="CDD" id="cd03442">
    <property type="entry name" value="BFIT_BACH"/>
    <property type="match status" value="1"/>
</dbReference>
<dbReference type="InterPro" id="IPR033120">
    <property type="entry name" value="HOTDOG_ACOT"/>
</dbReference>
<evidence type="ECO:0000313" key="11">
    <source>
        <dbReference type="EMBL" id="CAD7255328.1"/>
    </source>
</evidence>
<dbReference type="AlphaFoldDB" id="A0A7R9AJI5"/>
<dbReference type="EC" id="2.3.1.181" evidence="3"/>
<dbReference type="SUPFAM" id="SSF54637">
    <property type="entry name" value="Thioesterase/thiol ester dehydrase-isomerase"/>
    <property type="match status" value="1"/>
</dbReference>